<dbReference type="Gene3D" id="3.90.1150.10">
    <property type="entry name" value="Aspartate Aminotransferase, domain 1"/>
    <property type="match status" value="1"/>
</dbReference>
<dbReference type="InterPro" id="IPR015421">
    <property type="entry name" value="PyrdxlP-dep_Trfase_major"/>
</dbReference>
<dbReference type="InterPro" id="IPR015422">
    <property type="entry name" value="PyrdxlP-dep_Trfase_small"/>
</dbReference>
<dbReference type="RefSeq" id="WP_394838714.1">
    <property type="nucleotide sequence ID" value="NZ_CP089929.1"/>
</dbReference>
<dbReference type="InterPro" id="IPR054542">
    <property type="entry name" value="Cys_met_metab_PP"/>
</dbReference>
<keyword evidence="4" id="KW-0032">Aminotransferase</keyword>
<accession>A0ABZ2LJP5</accession>
<dbReference type="EMBL" id="CP089983">
    <property type="protein sequence ID" value="WXB09042.1"/>
    <property type="molecule type" value="Genomic_DNA"/>
</dbReference>
<dbReference type="GO" id="GO:0008483">
    <property type="term" value="F:transaminase activity"/>
    <property type="evidence" value="ECO:0007669"/>
    <property type="project" value="UniProtKB-KW"/>
</dbReference>
<gene>
    <name evidence="4" type="ORF">LVJ94_17635</name>
</gene>
<evidence type="ECO:0000313" key="4">
    <source>
        <dbReference type="EMBL" id="WXB09042.1"/>
    </source>
</evidence>
<evidence type="ECO:0000256" key="3">
    <source>
        <dbReference type="RuleBase" id="RU362118"/>
    </source>
</evidence>
<keyword evidence="4" id="KW-0808">Transferase</keyword>
<dbReference type="Gene3D" id="3.40.640.10">
    <property type="entry name" value="Type I PLP-dependent aspartate aminotransferase-like (Major domain)"/>
    <property type="match status" value="1"/>
</dbReference>
<dbReference type="PROSITE" id="PS00868">
    <property type="entry name" value="CYS_MET_METAB_PP"/>
    <property type="match status" value="1"/>
</dbReference>
<dbReference type="InterPro" id="IPR000277">
    <property type="entry name" value="Cys/Met-Metab_PyrdxlP-dep_enz"/>
</dbReference>
<keyword evidence="5" id="KW-1185">Reference proteome</keyword>
<reference evidence="4" key="1">
    <citation type="submission" date="2021-12" db="EMBL/GenBank/DDBJ databases">
        <title>Discovery of the Pendulisporaceae a myxobacterial family with distinct sporulation behavior and unique specialized metabolism.</title>
        <authorList>
            <person name="Garcia R."/>
            <person name="Popoff A."/>
            <person name="Bader C.D."/>
            <person name="Loehr J."/>
            <person name="Walesch S."/>
            <person name="Walt C."/>
            <person name="Boldt J."/>
            <person name="Bunk B."/>
            <person name="Haeckl F.J.F.P.J."/>
            <person name="Gunesch A.P."/>
            <person name="Birkelbach J."/>
            <person name="Nuebel U."/>
            <person name="Pietschmann T."/>
            <person name="Bach T."/>
            <person name="Mueller R."/>
        </authorList>
    </citation>
    <scope>NUCLEOTIDE SEQUENCE</scope>
    <source>
        <strain evidence="4">MSr11367</strain>
    </source>
</reference>
<dbReference type="PIRSF" id="PIRSF001434">
    <property type="entry name" value="CGS"/>
    <property type="match status" value="1"/>
</dbReference>
<evidence type="ECO:0000256" key="1">
    <source>
        <dbReference type="ARBA" id="ARBA00001933"/>
    </source>
</evidence>
<dbReference type="PANTHER" id="PTHR11808:SF80">
    <property type="entry name" value="CYSTATHIONINE GAMMA-LYASE"/>
    <property type="match status" value="1"/>
</dbReference>
<dbReference type="PANTHER" id="PTHR11808">
    <property type="entry name" value="TRANS-SULFURATION ENZYME FAMILY MEMBER"/>
    <property type="match status" value="1"/>
</dbReference>
<sequence length="384" mass="41396">MLTTNLLHADDGLDDGPSVSPSLHQSVNYIARDVKHLAEITAPMASEYYTRRGNPTSARLAKVIADLEGGETGMIFASGMGAIATTLMAFVQNGDHIVGQQSHYIGITEMLDKVLPRYGVTATRVDQTRVEAFERAIQPNTKLIVLETPVNPLLHLTDLRAVCDLAKSHGILTCCDSTFATSVNQRPMDFGVDIVLHSATKYIGGHHDLLAGSVTASRALVERIWDLSVTTGATAAPFNAWLALRGIRTLELRVLRQNETGLALARFLEEHPRVERVFYPGLPSHPQHELARRQMSGFGGLVTFDLKGGYSAGLAFIEKLRLAVYATSLGGVSSTVVQPAALFGNRLHDDVLVKQGITPGLIRFAAGIENTDDLIADVGQALGP</sequence>
<dbReference type="Pfam" id="PF01053">
    <property type="entry name" value="Cys_Met_Meta_PP"/>
    <property type="match status" value="1"/>
</dbReference>
<evidence type="ECO:0000313" key="5">
    <source>
        <dbReference type="Proteomes" id="UP001374803"/>
    </source>
</evidence>
<name>A0ABZ2LJP5_9BACT</name>
<comment type="cofactor">
    <cofactor evidence="1 3">
        <name>pyridoxal 5'-phosphate</name>
        <dbReference type="ChEBI" id="CHEBI:597326"/>
    </cofactor>
</comment>
<dbReference type="Proteomes" id="UP001374803">
    <property type="component" value="Chromosome"/>
</dbReference>
<keyword evidence="2 3" id="KW-0663">Pyridoxal phosphate</keyword>
<comment type="similarity">
    <text evidence="3">Belongs to the trans-sulfuration enzymes family.</text>
</comment>
<proteinExistence type="inferred from homology"/>
<dbReference type="SUPFAM" id="SSF53383">
    <property type="entry name" value="PLP-dependent transferases"/>
    <property type="match status" value="1"/>
</dbReference>
<dbReference type="CDD" id="cd00614">
    <property type="entry name" value="CGS_like"/>
    <property type="match status" value="1"/>
</dbReference>
<evidence type="ECO:0000256" key="2">
    <source>
        <dbReference type="ARBA" id="ARBA00022898"/>
    </source>
</evidence>
<dbReference type="InterPro" id="IPR015424">
    <property type="entry name" value="PyrdxlP-dep_Trfase"/>
</dbReference>
<protein>
    <submittedName>
        <fullName evidence="4">Aminotransferase class I/II-fold pyridoxal phosphate-dependent enzyme</fullName>
    </submittedName>
</protein>
<organism evidence="4 5">
    <name type="scientific">Pendulispora rubella</name>
    <dbReference type="NCBI Taxonomy" id="2741070"/>
    <lineage>
        <taxon>Bacteria</taxon>
        <taxon>Pseudomonadati</taxon>
        <taxon>Myxococcota</taxon>
        <taxon>Myxococcia</taxon>
        <taxon>Myxococcales</taxon>
        <taxon>Sorangiineae</taxon>
        <taxon>Pendulisporaceae</taxon>
        <taxon>Pendulispora</taxon>
    </lineage>
</organism>